<evidence type="ECO:0000313" key="1">
    <source>
        <dbReference type="EMBL" id="MFC5431879.1"/>
    </source>
</evidence>
<gene>
    <name evidence="1" type="ORF">ACFPTO_24250</name>
</gene>
<protein>
    <submittedName>
        <fullName evidence="1">Uncharacterized protein</fullName>
    </submittedName>
</protein>
<proteinExistence type="predicted"/>
<organism evidence="1 2">
    <name type="scientific">Paraburkholderia denitrificans</name>
    <dbReference type="NCBI Taxonomy" id="694025"/>
    <lineage>
        <taxon>Bacteria</taxon>
        <taxon>Pseudomonadati</taxon>
        <taxon>Pseudomonadota</taxon>
        <taxon>Betaproteobacteria</taxon>
        <taxon>Burkholderiales</taxon>
        <taxon>Burkholderiaceae</taxon>
        <taxon>Paraburkholderia</taxon>
    </lineage>
</organism>
<dbReference type="Proteomes" id="UP001596103">
    <property type="component" value="Unassembled WGS sequence"/>
</dbReference>
<dbReference type="RefSeq" id="WP_377715486.1">
    <property type="nucleotide sequence ID" value="NZ_JBHSMP010000042.1"/>
</dbReference>
<name>A0ABW0JH61_9BURK</name>
<dbReference type="EMBL" id="JBHSMP010000042">
    <property type="protein sequence ID" value="MFC5431879.1"/>
    <property type="molecule type" value="Genomic_DNA"/>
</dbReference>
<reference evidence="2" key="1">
    <citation type="journal article" date="2019" name="Int. J. Syst. Evol. Microbiol.">
        <title>The Global Catalogue of Microorganisms (GCM) 10K type strain sequencing project: providing services to taxonomists for standard genome sequencing and annotation.</title>
        <authorList>
            <consortium name="The Broad Institute Genomics Platform"/>
            <consortium name="The Broad Institute Genome Sequencing Center for Infectious Disease"/>
            <person name="Wu L."/>
            <person name="Ma J."/>
        </authorList>
    </citation>
    <scope>NUCLEOTIDE SEQUENCE [LARGE SCALE GENOMIC DNA]</scope>
    <source>
        <strain evidence="2">CCUG 56042</strain>
    </source>
</reference>
<comment type="caution">
    <text evidence="1">The sequence shown here is derived from an EMBL/GenBank/DDBJ whole genome shotgun (WGS) entry which is preliminary data.</text>
</comment>
<evidence type="ECO:0000313" key="2">
    <source>
        <dbReference type="Proteomes" id="UP001596103"/>
    </source>
</evidence>
<feature type="non-terminal residue" evidence="1">
    <location>
        <position position="152"/>
    </location>
</feature>
<sequence>MKTGELRSLGHIIADSLASGIGLMIGVYDVDVFVEAGAGQEGFIIVNFLDGTAFGSPVSAKLQRAIHLYRDALPALCDKHRIAFSGIKMLNARYGTDQVYGRHFAVTVETTEGKKATDQYVGSPGRRLRRARRLSDFRDRRSSGGRSRALMN</sequence>
<accession>A0ABW0JH61</accession>
<keyword evidence="2" id="KW-1185">Reference proteome</keyword>